<reference evidence="3 4" key="1">
    <citation type="journal article" date="2014" name="PLoS ONE">
        <title>Global Analysis of Gene Expression Profiles in Physic Nut (Jatropha curcas L.) Seedlings Exposed to Salt Stress.</title>
        <authorList>
            <person name="Zhang L."/>
            <person name="Zhang C."/>
            <person name="Wu P."/>
            <person name="Chen Y."/>
            <person name="Li M."/>
            <person name="Jiang H."/>
            <person name="Wu G."/>
        </authorList>
    </citation>
    <scope>NUCLEOTIDE SEQUENCE [LARGE SCALE GENOMIC DNA]</scope>
    <source>
        <strain evidence="4">cv. GZQX0401</strain>
        <tissue evidence="3">Young leaves</tissue>
    </source>
</reference>
<feature type="transmembrane region" description="Helical" evidence="1">
    <location>
        <begin position="644"/>
        <end position="668"/>
    </location>
</feature>
<dbReference type="PANTHER" id="PTHR31414">
    <property type="entry name" value="TRANSMEMBRANE PROTEIN DDB_G0292058"/>
    <property type="match status" value="1"/>
</dbReference>
<feature type="transmembrane region" description="Helical" evidence="1">
    <location>
        <begin position="786"/>
        <end position="809"/>
    </location>
</feature>
<dbReference type="OrthoDB" id="1937321at2759"/>
<keyword evidence="2" id="KW-0732">Signal</keyword>
<feature type="transmembrane region" description="Helical" evidence="1">
    <location>
        <begin position="483"/>
        <end position="503"/>
    </location>
</feature>
<organism evidence="3 4">
    <name type="scientific">Jatropha curcas</name>
    <name type="common">Barbados nut</name>
    <dbReference type="NCBI Taxonomy" id="180498"/>
    <lineage>
        <taxon>Eukaryota</taxon>
        <taxon>Viridiplantae</taxon>
        <taxon>Streptophyta</taxon>
        <taxon>Embryophyta</taxon>
        <taxon>Tracheophyta</taxon>
        <taxon>Spermatophyta</taxon>
        <taxon>Magnoliopsida</taxon>
        <taxon>eudicotyledons</taxon>
        <taxon>Gunneridae</taxon>
        <taxon>Pentapetalae</taxon>
        <taxon>rosids</taxon>
        <taxon>fabids</taxon>
        <taxon>Malpighiales</taxon>
        <taxon>Euphorbiaceae</taxon>
        <taxon>Crotonoideae</taxon>
        <taxon>Jatropheae</taxon>
        <taxon>Jatropha</taxon>
    </lineage>
</organism>
<evidence type="ECO:0000256" key="1">
    <source>
        <dbReference type="SAM" id="Phobius"/>
    </source>
</evidence>
<keyword evidence="1" id="KW-0812">Transmembrane</keyword>
<dbReference type="GO" id="GO:0005886">
    <property type="term" value="C:plasma membrane"/>
    <property type="evidence" value="ECO:0007669"/>
    <property type="project" value="TreeGrafter"/>
</dbReference>
<feature type="transmembrane region" description="Helical" evidence="1">
    <location>
        <begin position="608"/>
        <end position="632"/>
    </location>
</feature>
<keyword evidence="1" id="KW-0472">Membrane</keyword>
<evidence type="ECO:0000256" key="2">
    <source>
        <dbReference type="SAM" id="SignalP"/>
    </source>
</evidence>
<evidence type="ECO:0000313" key="4">
    <source>
        <dbReference type="Proteomes" id="UP000027138"/>
    </source>
</evidence>
<feature type="transmembrane region" description="Helical" evidence="1">
    <location>
        <begin position="130"/>
        <end position="153"/>
    </location>
</feature>
<feature type="transmembrane region" description="Helical" evidence="1">
    <location>
        <begin position="911"/>
        <end position="934"/>
    </location>
</feature>
<dbReference type="EMBL" id="KK914415">
    <property type="protein sequence ID" value="KDP37020.1"/>
    <property type="molecule type" value="Genomic_DNA"/>
</dbReference>
<feature type="signal peptide" evidence="2">
    <location>
        <begin position="1"/>
        <end position="29"/>
    </location>
</feature>
<name>A0A067KXL8_JATCU</name>
<sequence length="962" mass="108595">MLSTKPQPWLLLLPTLFLISSTFLSLSQAFEFQGTKNEDFHAVIRGIETLNSLNTVFEGTKGIEKNSTIVILAAERTHRKDPLQNFEYYTGGWDYKNNHYWASVAFSAAPLFITAVVWHKKTYGYSPIAYALSLIFLTLATAGVSAGCIVLYVNQEHFNDSIADCLEFVLQEALSILNQFLSILNTLSSACKLVIDEVPVPDDIKHQIDVVDQMMLATANISQIQSVANAKNIRNVLSPTRLALDIVASVMLVLVFLGFLFSLLGRQCCIYILVTLAWILVTVTFILCGIFLILHNVVADTCVAVDDWLENPRANASLSLQFLPCLDNKTTAETIRTTKETSSYVINILNRYIMEVPNKDMQPNAGIVYHNQSGPLVPLLCNPFNPDLTERDCNTAEVNFNNVAQEWQKYICQVSEFGICNTTGRLTPKVYGQMTAAVNVSYKLYTSDHLLLDIGECKFVLRTFRKISEDYCPGLRMYSFRTYAGLVTVGASAMCALIMWIVYGRERQKRNYTKKMMDSKEQNPFDRGGSTGASQIHLQGIVDEAHNDMVVSWETRKRSLLAENKYMILAAKRTHRKDPSDNFKYYKGGWNISEKHYFYSVAYTAAPILLITVIWFLGIAVTLLVLCIRRCFCQLKNYGYSRTAYVLSLTFLIFFTISAIIGCIVLYIGQEKFHNSCSSTLNYVVNQADNTVQNLTTVSEYLSAAKGVGVDQFFLPPKIQNSISKVDKLINASATTLQTETDKNSDEIQKVLDSVRVILITVAAVMLLLAFLGFLLSIFGLQTFVYILSIIGWIFATCALILCCLFLILHNNPFYSDMTERICAAGEVYFTNASKEWRKYICQVSENGTCITTGRLTPKFYNQMVFAANVSYALNHYSPFLAELVDCTFVRETFTGIFEQHCPGLNRYSGWIFIGFVMVSAAIMVSLIFWVLYARERRHRVYSKQFLKLDAQDRIEQEDGVR</sequence>
<feature type="chain" id="PRO_5001643308" evidence="2">
    <location>
        <begin position="30"/>
        <end position="962"/>
    </location>
</feature>
<keyword evidence="1" id="KW-1133">Transmembrane helix</keyword>
<proteinExistence type="predicted"/>
<feature type="transmembrane region" description="Helical" evidence="1">
    <location>
        <begin position="270"/>
        <end position="294"/>
    </location>
</feature>
<dbReference type="AlphaFoldDB" id="A0A067KXL8"/>
<feature type="transmembrane region" description="Helical" evidence="1">
    <location>
        <begin position="100"/>
        <end position="118"/>
    </location>
</feature>
<dbReference type="Proteomes" id="UP000027138">
    <property type="component" value="Unassembled WGS sequence"/>
</dbReference>
<keyword evidence="4" id="KW-1185">Reference proteome</keyword>
<accession>A0A067KXL8</accession>
<dbReference type="STRING" id="180498.A0A067KXL8"/>
<evidence type="ECO:0000313" key="3">
    <source>
        <dbReference type="EMBL" id="KDP37020.1"/>
    </source>
</evidence>
<feature type="transmembrane region" description="Helical" evidence="1">
    <location>
        <begin position="757"/>
        <end position="779"/>
    </location>
</feature>
<dbReference type="GO" id="GO:0009506">
    <property type="term" value="C:plasmodesma"/>
    <property type="evidence" value="ECO:0007669"/>
    <property type="project" value="TreeGrafter"/>
</dbReference>
<feature type="transmembrane region" description="Helical" evidence="1">
    <location>
        <begin position="242"/>
        <end position="264"/>
    </location>
</feature>
<dbReference type="InterPro" id="IPR040283">
    <property type="entry name" value="DDB_G0292058-like"/>
</dbReference>
<protein>
    <submittedName>
        <fullName evidence="3">Uncharacterized protein</fullName>
    </submittedName>
</protein>
<gene>
    <name evidence="3" type="ORF">JCGZ_06076</name>
</gene>
<dbReference type="PANTHER" id="PTHR31414:SF15">
    <property type="entry name" value="PLASMA MEMBRANE FUSION PROTEIN"/>
    <property type="match status" value="1"/>
</dbReference>